<evidence type="ECO:0000313" key="1">
    <source>
        <dbReference type="EMBL" id="KAH7847877.1"/>
    </source>
</evidence>
<dbReference type="Proteomes" id="UP000828048">
    <property type="component" value="Chromosome 5"/>
</dbReference>
<name>A0ACB7Y3Q9_9ERIC</name>
<organism evidence="1 2">
    <name type="scientific">Vaccinium darrowii</name>
    <dbReference type="NCBI Taxonomy" id="229202"/>
    <lineage>
        <taxon>Eukaryota</taxon>
        <taxon>Viridiplantae</taxon>
        <taxon>Streptophyta</taxon>
        <taxon>Embryophyta</taxon>
        <taxon>Tracheophyta</taxon>
        <taxon>Spermatophyta</taxon>
        <taxon>Magnoliopsida</taxon>
        <taxon>eudicotyledons</taxon>
        <taxon>Gunneridae</taxon>
        <taxon>Pentapetalae</taxon>
        <taxon>asterids</taxon>
        <taxon>Ericales</taxon>
        <taxon>Ericaceae</taxon>
        <taxon>Vaccinioideae</taxon>
        <taxon>Vaccinieae</taxon>
        <taxon>Vaccinium</taxon>
    </lineage>
</organism>
<comment type="caution">
    <text evidence="1">The sequence shown here is derived from an EMBL/GenBank/DDBJ whole genome shotgun (WGS) entry which is preliminary data.</text>
</comment>
<dbReference type="EMBL" id="CM037155">
    <property type="protein sequence ID" value="KAH7847877.1"/>
    <property type="molecule type" value="Genomic_DNA"/>
</dbReference>
<proteinExistence type="predicted"/>
<evidence type="ECO:0000313" key="2">
    <source>
        <dbReference type="Proteomes" id="UP000828048"/>
    </source>
</evidence>
<protein>
    <submittedName>
        <fullName evidence="1">Uncharacterized protein</fullName>
    </submittedName>
</protein>
<accession>A0ACB7Y3Q9</accession>
<reference evidence="1 2" key="1">
    <citation type="journal article" date="2021" name="Hortic Res">
        <title>High-quality reference genome and annotation aids understanding of berry development for evergreen blueberry (Vaccinium darrowii).</title>
        <authorList>
            <person name="Yu J."/>
            <person name="Hulse-Kemp A.M."/>
            <person name="Babiker E."/>
            <person name="Staton M."/>
        </authorList>
    </citation>
    <scope>NUCLEOTIDE SEQUENCE [LARGE SCALE GENOMIC DNA]</scope>
    <source>
        <strain evidence="2">cv. NJ 8807/NJ 8810</strain>
        <tissue evidence="1">Young leaf</tissue>
    </source>
</reference>
<sequence>MMMVWTMITATWICFLIWKVTLLARDYVDEMESLMTSPQVRSDNNKYSLPNLLDSVCCFRAMKCANALLEEKLGITPDVNGHFMMHHVAKFLSPELVLLFLRHGARPDVRYYSRVMNNGLLPLHIALEKVRQRVSGDSIYKMIVALSSRNGLFFFNLLFKTANARYDVDETTCKLINGLLVAGICIGYLYIAVRGVQ</sequence>
<keyword evidence="2" id="KW-1185">Reference proteome</keyword>
<gene>
    <name evidence="1" type="ORF">Vadar_031240</name>
</gene>